<dbReference type="CDD" id="cd17324">
    <property type="entry name" value="MFS_NepI_like"/>
    <property type="match status" value="1"/>
</dbReference>
<dbReference type="PANTHER" id="PTHR43124">
    <property type="entry name" value="PURINE EFFLUX PUMP PBUE"/>
    <property type="match status" value="1"/>
</dbReference>
<evidence type="ECO:0000256" key="7">
    <source>
        <dbReference type="SAM" id="Phobius"/>
    </source>
</evidence>
<dbReference type="GO" id="GO:0022857">
    <property type="term" value="F:transmembrane transporter activity"/>
    <property type="evidence" value="ECO:0007669"/>
    <property type="project" value="InterPro"/>
</dbReference>
<keyword evidence="9" id="KW-1185">Reference proteome</keyword>
<dbReference type="SUPFAM" id="SSF103473">
    <property type="entry name" value="MFS general substrate transporter"/>
    <property type="match status" value="1"/>
</dbReference>
<feature type="transmembrane region" description="Helical" evidence="7">
    <location>
        <begin position="161"/>
        <end position="182"/>
    </location>
</feature>
<protein>
    <submittedName>
        <fullName evidence="8">MFS transporter</fullName>
    </submittedName>
</protein>
<dbReference type="RefSeq" id="WP_107195387.1">
    <property type="nucleotide sequence ID" value="NZ_CP029462.1"/>
</dbReference>
<evidence type="ECO:0000256" key="2">
    <source>
        <dbReference type="ARBA" id="ARBA00022448"/>
    </source>
</evidence>
<organism evidence="8 9">
    <name type="scientific">Megasphaera stantonii</name>
    <dbReference type="NCBI Taxonomy" id="2144175"/>
    <lineage>
        <taxon>Bacteria</taxon>
        <taxon>Bacillati</taxon>
        <taxon>Bacillota</taxon>
        <taxon>Negativicutes</taxon>
        <taxon>Veillonellales</taxon>
        <taxon>Veillonellaceae</taxon>
        <taxon>Megasphaera</taxon>
    </lineage>
</organism>
<feature type="transmembrane region" description="Helical" evidence="7">
    <location>
        <begin position="357"/>
        <end position="376"/>
    </location>
</feature>
<feature type="transmembrane region" description="Helical" evidence="7">
    <location>
        <begin position="331"/>
        <end position="351"/>
    </location>
</feature>
<dbReference type="InterPro" id="IPR050189">
    <property type="entry name" value="MFS_Efflux_Transporters"/>
</dbReference>
<keyword evidence="5 7" id="KW-1133">Transmembrane helix</keyword>
<dbReference type="InterPro" id="IPR011701">
    <property type="entry name" value="MFS"/>
</dbReference>
<keyword evidence="3" id="KW-1003">Cell membrane</keyword>
<evidence type="ECO:0000256" key="1">
    <source>
        <dbReference type="ARBA" id="ARBA00004651"/>
    </source>
</evidence>
<dbReference type="AlphaFoldDB" id="A0A346B0H7"/>
<dbReference type="InterPro" id="IPR020846">
    <property type="entry name" value="MFS_dom"/>
</dbReference>
<feature type="transmembrane region" description="Helical" evidence="7">
    <location>
        <begin position="136"/>
        <end position="155"/>
    </location>
</feature>
<keyword evidence="2" id="KW-0813">Transport</keyword>
<dbReference type="Pfam" id="PF07690">
    <property type="entry name" value="MFS_1"/>
    <property type="match status" value="1"/>
</dbReference>
<feature type="transmembrane region" description="Helical" evidence="7">
    <location>
        <begin position="203"/>
        <end position="223"/>
    </location>
</feature>
<dbReference type="InterPro" id="IPR036259">
    <property type="entry name" value="MFS_trans_sf"/>
</dbReference>
<evidence type="ECO:0000256" key="6">
    <source>
        <dbReference type="ARBA" id="ARBA00023136"/>
    </source>
</evidence>
<dbReference type="KEGG" id="meg:DKB62_08595"/>
<evidence type="ECO:0000313" key="9">
    <source>
        <dbReference type="Proteomes" id="UP000254337"/>
    </source>
</evidence>
<keyword evidence="6 7" id="KW-0472">Membrane</keyword>
<dbReference type="Proteomes" id="UP000254337">
    <property type="component" value="Chromosome"/>
</dbReference>
<dbReference type="EMBL" id="CP029462">
    <property type="protein sequence ID" value="AXL21620.1"/>
    <property type="molecule type" value="Genomic_DNA"/>
</dbReference>
<dbReference type="OrthoDB" id="199773at2"/>
<evidence type="ECO:0000313" key="8">
    <source>
        <dbReference type="EMBL" id="AXL21620.1"/>
    </source>
</evidence>
<feature type="transmembrane region" description="Helical" evidence="7">
    <location>
        <begin position="44"/>
        <end position="65"/>
    </location>
</feature>
<dbReference type="Gene3D" id="1.20.1250.20">
    <property type="entry name" value="MFS general substrate transporter like domains"/>
    <property type="match status" value="1"/>
</dbReference>
<feature type="transmembrane region" description="Helical" evidence="7">
    <location>
        <begin position="290"/>
        <end position="310"/>
    </location>
</feature>
<dbReference type="PANTHER" id="PTHR43124:SF3">
    <property type="entry name" value="CHLORAMPHENICOL EFFLUX PUMP RV0191"/>
    <property type="match status" value="1"/>
</dbReference>
<dbReference type="PROSITE" id="PS50850">
    <property type="entry name" value="MFS"/>
    <property type="match status" value="1"/>
</dbReference>
<feature type="transmembrane region" description="Helical" evidence="7">
    <location>
        <begin position="229"/>
        <end position="250"/>
    </location>
</feature>
<comment type="subcellular location">
    <subcellularLocation>
        <location evidence="1">Cell membrane</location>
        <topology evidence="1">Multi-pass membrane protein</topology>
    </subcellularLocation>
</comment>
<keyword evidence="4 7" id="KW-0812">Transmembrane</keyword>
<feature type="transmembrane region" description="Helical" evidence="7">
    <location>
        <begin position="77"/>
        <end position="101"/>
    </location>
</feature>
<evidence type="ECO:0000256" key="5">
    <source>
        <dbReference type="ARBA" id="ARBA00022989"/>
    </source>
</evidence>
<evidence type="ECO:0000256" key="3">
    <source>
        <dbReference type="ARBA" id="ARBA00022475"/>
    </source>
</evidence>
<gene>
    <name evidence="8" type="ORF">DKB62_08595</name>
</gene>
<dbReference type="GO" id="GO:0005886">
    <property type="term" value="C:plasma membrane"/>
    <property type="evidence" value="ECO:0007669"/>
    <property type="project" value="UniProtKB-SubCell"/>
</dbReference>
<accession>A0A346B0H7</accession>
<evidence type="ECO:0000256" key="4">
    <source>
        <dbReference type="ARBA" id="ARBA00022692"/>
    </source>
</evidence>
<name>A0A346B0H7_9FIRM</name>
<proteinExistence type="predicted"/>
<sequence>MMKGHRLFIFILAVGVFGILNTEMGVIGLLPYVSAYFGVSISEAGALVSLFALIVAVSGPVMPLLMSRFERKKAMLFVLAVFIAGNVISAVTDSFAILLAARVIPAFFHPVYCALAFSAAAEAVPQEYAPDAVGKVMVGVAAGMVLGVPVSNFLADAVSLQAAFAFFTAVTAAAFFATLFCIPSMPAGPKRTYGEQIGILRRPAVWMSIFAIVFMNGALFGVFTYLAEYLGVVTALSGGAVSLFLFVYGLSNSAGSFLSGRLIRWNEGLTVQAFPWVLLALYALVWLGGAMAAVMAVLVVAWGFIGGVNASTQQYILTQAAPEAKEFASGIFLTSANAGTMAASALCGWCIAQWGTAAVLLGGAAFAAVSVVFLRLRSLAFHRSGKEETIAQVS</sequence>
<reference evidence="8 9" key="1">
    <citation type="submission" date="2018-05" db="EMBL/GenBank/DDBJ databases">
        <title>Complete genome sequence of Megasphaera sp. AJH120T, isolated from the ceca of a chicken.</title>
        <authorList>
            <person name="Maki J."/>
            <person name="Looft T."/>
        </authorList>
    </citation>
    <scope>NUCLEOTIDE SEQUENCE [LARGE SCALE GENOMIC DNA]</scope>
    <source>
        <strain evidence="8 9">AJH120</strain>
    </source>
</reference>
<feature type="transmembrane region" description="Helical" evidence="7">
    <location>
        <begin position="7"/>
        <end position="32"/>
    </location>
</feature>